<accession>A0A0E9M053</accession>
<evidence type="ECO:0000259" key="6">
    <source>
        <dbReference type="Pfam" id="PF16188"/>
    </source>
</evidence>
<dbReference type="SUPFAM" id="SSF53092">
    <property type="entry name" value="Creatinase/prolidase N-terminal domain"/>
    <property type="match status" value="1"/>
</dbReference>
<reference evidence="7 8" key="1">
    <citation type="journal article" date="2015" name="Microbes Environ.">
        <title>Distribution and evolution of nitrogen fixation genes in the phylum bacteroidetes.</title>
        <authorList>
            <person name="Inoue J."/>
            <person name="Oshima K."/>
            <person name="Suda W."/>
            <person name="Sakamoto M."/>
            <person name="Iino T."/>
            <person name="Noda S."/>
            <person name="Hongoh Y."/>
            <person name="Hattori M."/>
            <person name="Ohkuma M."/>
        </authorList>
    </citation>
    <scope>NUCLEOTIDE SEQUENCE [LARGE SCALE GENOMIC DNA]</scope>
    <source>
        <strain evidence="7">JCM 15548</strain>
    </source>
</reference>
<dbReference type="InterPro" id="IPR032416">
    <property type="entry name" value="Peptidase_M24_C"/>
</dbReference>
<dbReference type="InterPro" id="IPR033740">
    <property type="entry name" value="Pept_M24B"/>
</dbReference>
<organism evidence="7 8">
    <name type="scientific">Geofilum rubicundum JCM 15548</name>
    <dbReference type="NCBI Taxonomy" id="1236989"/>
    <lineage>
        <taxon>Bacteria</taxon>
        <taxon>Pseudomonadati</taxon>
        <taxon>Bacteroidota</taxon>
        <taxon>Bacteroidia</taxon>
        <taxon>Marinilabiliales</taxon>
        <taxon>Marinilabiliaceae</taxon>
        <taxon>Geofilum</taxon>
    </lineage>
</organism>
<evidence type="ECO:0000259" key="5">
    <source>
        <dbReference type="Pfam" id="PF01321"/>
    </source>
</evidence>
<keyword evidence="3" id="KW-0378">Hydrolase</keyword>
<feature type="domain" description="Peptidase M24" evidence="4">
    <location>
        <begin position="317"/>
        <end position="521"/>
    </location>
</feature>
<dbReference type="AlphaFoldDB" id="A0A0E9M053"/>
<dbReference type="Gene3D" id="3.90.230.10">
    <property type="entry name" value="Creatinase/methionine aminopeptidase superfamily"/>
    <property type="match status" value="1"/>
</dbReference>
<protein>
    <submittedName>
        <fullName evidence="7">Xaa-Pro aminopeptidase</fullName>
    </submittedName>
</protein>
<gene>
    <name evidence="7" type="ORF">JCM15548_12770</name>
</gene>
<keyword evidence="2" id="KW-0479">Metal-binding</keyword>
<keyword evidence="7" id="KW-0031">Aminopeptidase</keyword>
<dbReference type="InterPro" id="IPR029149">
    <property type="entry name" value="Creatin/AminoP/Spt16_N"/>
</dbReference>
<evidence type="ECO:0000259" key="4">
    <source>
        <dbReference type="Pfam" id="PF00557"/>
    </source>
</evidence>
<dbReference type="InterPro" id="IPR036005">
    <property type="entry name" value="Creatinase/aminopeptidase-like"/>
</dbReference>
<dbReference type="PANTHER" id="PTHR43763:SF6">
    <property type="entry name" value="XAA-PRO AMINOPEPTIDASE 1"/>
    <property type="match status" value="1"/>
</dbReference>
<feature type="domain" description="Creatinase N-terminal" evidence="5">
    <location>
        <begin position="10"/>
        <end position="138"/>
    </location>
</feature>
<dbReference type="InterPro" id="IPR050422">
    <property type="entry name" value="X-Pro_aminopeptidase_P"/>
</dbReference>
<evidence type="ECO:0000313" key="8">
    <source>
        <dbReference type="Proteomes" id="UP000032900"/>
    </source>
</evidence>
<feature type="domain" description="Peptidase M24 C-terminal" evidence="6">
    <location>
        <begin position="533"/>
        <end position="592"/>
    </location>
</feature>
<comment type="similarity">
    <text evidence="1">Belongs to the peptidase M24B family.</text>
</comment>
<evidence type="ECO:0000256" key="1">
    <source>
        <dbReference type="ARBA" id="ARBA00008766"/>
    </source>
</evidence>
<dbReference type="STRING" id="1236989.JCM15548_12770"/>
<dbReference type="RefSeq" id="WP_062125537.1">
    <property type="nucleotide sequence ID" value="NZ_BAZW01000024.1"/>
</dbReference>
<dbReference type="Proteomes" id="UP000032900">
    <property type="component" value="Unassembled WGS sequence"/>
</dbReference>
<evidence type="ECO:0000256" key="2">
    <source>
        <dbReference type="ARBA" id="ARBA00022723"/>
    </source>
</evidence>
<dbReference type="Pfam" id="PF01321">
    <property type="entry name" value="Creatinase_N"/>
    <property type="match status" value="1"/>
</dbReference>
<dbReference type="EMBL" id="BAZW01000024">
    <property type="protein sequence ID" value="GAO30495.1"/>
    <property type="molecule type" value="Genomic_DNA"/>
</dbReference>
<comment type="caution">
    <text evidence="7">The sequence shown here is derived from an EMBL/GenBank/DDBJ whole genome shotgun (WGS) entry which is preliminary data.</text>
</comment>
<dbReference type="GO" id="GO:0046872">
    <property type="term" value="F:metal ion binding"/>
    <property type="evidence" value="ECO:0007669"/>
    <property type="project" value="UniProtKB-KW"/>
</dbReference>
<dbReference type="Pfam" id="PF00557">
    <property type="entry name" value="Peptidase_M24"/>
    <property type="match status" value="1"/>
</dbReference>
<dbReference type="GO" id="GO:0070006">
    <property type="term" value="F:metalloaminopeptidase activity"/>
    <property type="evidence" value="ECO:0007669"/>
    <property type="project" value="InterPro"/>
</dbReference>
<dbReference type="FunFam" id="3.90.230.10:FF:000009">
    <property type="entry name" value="xaa-Pro aminopeptidase 2"/>
    <property type="match status" value="1"/>
</dbReference>
<dbReference type="InterPro" id="IPR000994">
    <property type="entry name" value="Pept_M24"/>
</dbReference>
<name>A0A0E9M053_9BACT</name>
<dbReference type="Pfam" id="PF16189">
    <property type="entry name" value="Creatinase_N_2"/>
    <property type="match status" value="1"/>
</dbReference>
<dbReference type="CDD" id="cd01085">
    <property type="entry name" value="APP"/>
    <property type="match status" value="1"/>
</dbReference>
<dbReference type="GO" id="GO:0005737">
    <property type="term" value="C:cytoplasm"/>
    <property type="evidence" value="ECO:0007669"/>
    <property type="project" value="UniProtKB-ARBA"/>
</dbReference>
<dbReference type="InterPro" id="IPR000587">
    <property type="entry name" value="Creatinase_N"/>
</dbReference>
<proteinExistence type="inferred from homology"/>
<sequence>MQISDKLLLLRNKMGALGMDACIIPSGDPHLSEYPAEHWKIREWLSHFTGSAGTLVVTAEEAGLWTDSRYFLQAEEQLDASNIQLFKEGEKDVPDYTTWLNDVLMPGEKVAVNGATVSVSQLRRITRELRNARVQVDSTHSVAEDVWEARIPIPENTVFMHEDKWCGFTRAQKLEQVRSHMKKEGLSYYITATLDEIAWVLNLRGNDVPFNPVFHAFMIIEFDKVTLFINPHKLTAQIARKLEADNIKISLYEEVYKHLQHIPEDAVVLLDPDRTNSALYAALSPKVTKKEMVSFITRLKAQKNDTEVKNLKQTLINDGVAMVHFLKWLEDHIGQETITEVSAAKKLKSFRAQQPGFVGESFGTISGYAGHGAIVHYNANEASDIELKPEGIYLIDSGGQFHGGTTDITRTVPLGAIPDQAKTDYTLVLKGHIALACAIFPQGTRGVHLDILARKALWQHGLNYGHGTGHGIGYFLNVHEGPQSIRPQDNGFEIEPGMVSSNEPGVYRRNQYGIRIENLIISKVKEETDFGTFMEFETLTLCPIDKTMIDKNLLTPDEITWFNNYHQEVYEKIAPLLDDEHKTWLQKKTAAL</sequence>
<evidence type="ECO:0000313" key="7">
    <source>
        <dbReference type="EMBL" id="GAO30495.1"/>
    </source>
</evidence>
<keyword evidence="8" id="KW-1185">Reference proteome</keyword>
<dbReference type="PANTHER" id="PTHR43763">
    <property type="entry name" value="XAA-PRO AMINOPEPTIDASE 1"/>
    <property type="match status" value="1"/>
</dbReference>
<dbReference type="OrthoDB" id="9806388at2"/>
<evidence type="ECO:0000256" key="3">
    <source>
        <dbReference type="ARBA" id="ARBA00022801"/>
    </source>
</evidence>
<dbReference type="SUPFAM" id="SSF55920">
    <property type="entry name" value="Creatinase/aminopeptidase"/>
    <property type="match status" value="1"/>
</dbReference>
<dbReference type="Gene3D" id="3.40.350.10">
    <property type="entry name" value="Creatinase/prolidase N-terminal domain"/>
    <property type="match status" value="2"/>
</dbReference>
<dbReference type="Pfam" id="PF16188">
    <property type="entry name" value="Peptidase_M24_C"/>
    <property type="match status" value="1"/>
</dbReference>
<keyword evidence="7" id="KW-0645">Protease</keyword>